<evidence type="ECO:0000259" key="1">
    <source>
        <dbReference type="Pfam" id="PF04230"/>
    </source>
</evidence>
<keyword evidence="2" id="KW-0808">Transferase</keyword>
<proteinExistence type="predicted"/>
<sequence length="357" mass="42183">MISRILTRIKKYFYYRNITKKLVFKDKNVILFISPDTGNLGDHLITRSLKEFIEKDLKMNCVEISILHYYYEKKRIKRIISSKDIIAINGGGFLGSLWMREENMTNEIIETYPNNLKIIFPHTIYFDQTDFGRNEFIKVKDLYTKNNNLFIIAREENTFKLLHDEFKFDERKCMLYPDMALRLKYSNNNSIKRNSLLCLRSDKESILSNESKEMIENCLNNEKIIFTKTDTVLEYNVSLADRSRELDSFIRKISNSKFVITDRLHGMIFCYITNTPCIVIDNKTKKISGVFKWINKCNYIKYISLDKLDETVLLQYIIELKAIESPNSTSNKLNIQFTNLKNDINKLMEENLNGKNT</sequence>
<evidence type="ECO:0000313" key="2">
    <source>
        <dbReference type="EMBL" id="MDB7084510.1"/>
    </source>
</evidence>
<dbReference type="GO" id="GO:0016740">
    <property type="term" value="F:transferase activity"/>
    <property type="evidence" value="ECO:0007669"/>
    <property type="project" value="UniProtKB-KW"/>
</dbReference>
<dbReference type="Proteomes" id="UP001211987">
    <property type="component" value="Unassembled WGS sequence"/>
</dbReference>
<feature type="domain" description="Polysaccharide pyruvyl transferase" evidence="1">
    <location>
        <begin position="39"/>
        <end position="283"/>
    </location>
</feature>
<comment type="caution">
    <text evidence="2">The sequence shown here is derived from an EMBL/GenBank/DDBJ whole genome shotgun (WGS) entry which is preliminary data.</text>
</comment>
<dbReference type="InterPro" id="IPR007345">
    <property type="entry name" value="Polysacch_pyruvyl_Trfase"/>
</dbReference>
<dbReference type="EMBL" id="JAQLKE010000019">
    <property type="protein sequence ID" value="MDB7084510.1"/>
    <property type="molecule type" value="Genomic_DNA"/>
</dbReference>
<dbReference type="AlphaFoldDB" id="A0AB35ILF6"/>
<gene>
    <name evidence="2" type="ORF">PM738_11920</name>
</gene>
<accession>A0AB35ILF6</accession>
<organism evidence="2 3">
    <name type="scientific">Thomasclavelia ramosa</name>
    <dbReference type="NCBI Taxonomy" id="1547"/>
    <lineage>
        <taxon>Bacteria</taxon>
        <taxon>Bacillati</taxon>
        <taxon>Bacillota</taxon>
        <taxon>Erysipelotrichia</taxon>
        <taxon>Erysipelotrichales</taxon>
        <taxon>Coprobacillaceae</taxon>
        <taxon>Thomasclavelia</taxon>
    </lineage>
</organism>
<dbReference type="Pfam" id="PF04230">
    <property type="entry name" value="PS_pyruv_trans"/>
    <property type="match status" value="1"/>
</dbReference>
<dbReference type="RefSeq" id="WP_272018990.1">
    <property type="nucleotide sequence ID" value="NZ_JAQLKE010000019.1"/>
</dbReference>
<name>A0AB35ILF6_9FIRM</name>
<evidence type="ECO:0000313" key="3">
    <source>
        <dbReference type="Proteomes" id="UP001211987"/>
    </source>
</evidence>
<protein>
    <submittedName>
        <fullName evidence="2">Polysaccharide pyruvyl transferase family protein</fullName>
    </submittedName>
</protein>
<reference evidence="2" key="1">
    <citation type="submission" date="2023-01" db="EMBL/GenBank/DDBJ databases">
        <title>Human gut microbiome strain richness.</title>
        <authorList>
            <person name="Chen-Liaw A."/>
        </authorList>
    </citation>
    <scope>NUCLEOTIDE SEQUENCE</scope>
    <source>
        <strain evidence="2">1001217st2_G6_1001217B_191108</strain>
    </source>
</reference>